<dbReference type="InterPro" id="IPR002168">
    <property type="entry name" value="Lipase_GDXG_HIS_AS"/>
</dbReference>
<evidence type="ECO:0000259" key="3">
    <source>
        <dbReference type="Pfam" id="PF07859"/>
    </source>
</evidence>
<dbReference type="PROSITE" id="PS01173">
    <property type="entry name" value="LIPASE_GDXG_HIS"/>
    <property type="match status" value="1"/>
</dbReference>
<proteinExistence type="inferred from homology"/>
<dbReference type="SUPFAM" id="SSF53474">
    <property type="entry name" value="alpha/beta-Hydrolases"/>
    <property type="match status" value="1"/>
</dbReference>
<dbReference type="PANTHER" id="PTHR48081:SF8">
    <property type="entry name" value="ALPHA_BETA HYDROLASE FOLD-3 DOMAIN-CONTAINING PROTEIN-RELATED"/>
    <property type="match status" value="1"/>
</dbReference>
<name>A0A6M1QXG2_9ACTN</name>
<protein>
    <submittedName>
        <fullName evidence="4">Alpha/beta hydrolase</fullName>
    </submittedName>
</protein>
<organism evidence="4 5">
    <name type="scientific">Nocardioides turkmenicus</name>
    <dbReference type="NCBI Taxonomy" id="2711220"/>
    <lineage>
        <taxon>Bacteria</taxon>
        <taxon>Bacillati</taxon>
        <taxon>Actinomycetota</taxon>
        <taxon>Actinomycetes</taxon>
        <taxon>Propionibacteriales</taxon>
        <taxon>Nocardioidaceae</taxon>
        <taxon>Nocardioides</taxon>
    </lineage>
</organism>
<dbReference type="GO" id="GO:0016787">
    <property type="term" value="F:hydrolase activity"/>
    <property type="evidence" value="ECO:0007669"/>
    <property type="project" value="UniProtKB-KW"/>
</dbReference>
<dbReference type="FunFam" id="3.40.50.1820:FF:000089">
    <property type="entry name" value="Alpha/beta hydrolase"/>
    <property type="match status" value="1"/>
</dbReference>
<comment type="similarity">
    <text evidence="1">Belongs to the 'GDXG' lipolytic enzyme family.</text>
</comment>
<evidence type="ECO:0000313" key="4">
    <source>
        <dbReference type="EMBL" id="NGN94695.1"/>
    </source>
</evidence>
<evidence type="ECO:0000256" key="2">
    <source>
        <dbReference type="ARBA" id="ARBA00022801"/>
    </source>
</evidence>
<dbReference type="EMBL" id="JAALAA010000016">
    <property type="protein sequence ID" value="NGN94695.1"/>
    <property type="molecule type" value="Genomic_DNA"/>
</dbReference>
<dbReference type="InterPro" id="IPR029058">
    <property type="entry name" value="AB_hydrolase_fold"/>
</dbReference>
<accession>A0A6M1QXG2</accession>
<evidence type="ECO:0000256" key="1">
    <source>
        <dbReference type="ARBA" id="ARBA00010515"/>
    </source>
</evidence>
<dbReference type="PANTHER" id="PTHR48081">
    <property type="entry name" value="AB HYDROLASE SUPERFAMILY PROTEIN C4A8.06C"/>
    <property type="match status" value="1"/>
</dbReference>
<reference evidence="4 5" key="1">
    <citation type="submission" date="2020-02" db="EMBL/GenBank/DDBJ databases">
        <title>Whole-genome analyses of novel actinobacteria.</title>
        <authorList>
            <person name="Sahin N."/>
        </authorList>
    </citation>
    <scope>NUCLEOTIDE SEQUENCE [LARGE SCALE GENOMIC DNA]</scope>
    <source>
        <strain evidence="4 5">KC13</strain>
    </source>
</reference>
<gene>
    <name evidence="4" type="ORF">G5C66_18360</name>
</gene>
<dbReference type="Proteomes" id="UP000483261">
    <property type="component" value="Unassembled WGS sequence"/>
</dbReference>
<dbReference type="InterPro" id="IPR013094">
    <property type="entry name" value="AB_hydrolase_3"/>
</dbReference>
<feature type="domain" description="Alpha/beta hydrolase fold-3" evidence="3">
    <location>
        <begin position="85"/>
        <end position="287"/>
    </location>
</feature>
<keyword evidence="2 4" id="KW-0378">Hydrolase</keyword>
<dbReference type="Gene3D" id="3.40.50.1820">
    <property type="entry name" value="alpha/beta hydrolase"/>
    <property type="match status" value="1"/>
</dbReference>
<dbReference type="AlphaFoldDB" id="A0A6M1QXG2"/>
<evidence type="ECO:0000313" key="5">
    <source>
        <dbReference type="Proteomes" id="UP000483261"/>
    </source>
</evidence>
<sequence length="313" mass="33142">MAITDMTDAMPPLDSQIADLLTLFAKGQPLESYDPPTARTLYRALAEGVPLPPVGSVEASTIPGAAGDLDVRIYRPTTQGPLPTIVMFHGGGWVVGDLDTHEDQARNLSTICDAVVVAVDYRLAPEHPFPAAYEDAVATARWVSDNAATLGGDGRVAVAGDSAGGNLSAAVAQAFRDEGRELAGQLLIYPATDMTSGYPSYAENGHGYFLELPTMKWFSDNYVGDADRSDPRLSPIKGSLEGLAPAVVVTAEFDPLRDEGIAYAKALESSGVPTTYHHCDGLIHGFFAMGHHSQAAQVAIEETCALFRTVLHG</sequence>
<dbReference type="Pfam" id="PF07859">
    <property type="entry name" value="Abhydrolase_3"/>
    <property type="match status" value="1"/>
</dbReference>
<comment type="caution">
    <text evidence="4">The sequence shown here is derived from an EMBL/GenBank/DDBJ whole genome shotgun (WGS) entry which is preliminary data.</text>
</comment>
<keyword evidence="5" id="KW-1185">Reference proteome</keyword>
<dbReference type="InterPro" id="IPR050300">
    <property type="entry name" value="GDXG_lipolytic_enzyme"/>
</dbReference>